<accession>A0ABV5BZB3</accession>
<keyword evidence="2" id="KW-1185">Reference proteome</keyword>
<protein>
    <recommendedName>
        <fullName evidence="3">DUF559 domain-containing protein</fullName>
    </recommendedName>
</protein>
<comment type="caution">
    <text evidence="1">The sequence shown here is derived from an EMBL/GenBank/DDBJ whole genome shotgun (WGS) entry which is preliminary data.</text>
</comment>
<gene>
    <name evidence="1" type="ORF">ACE5LO_08140</name>
</gene>
<sequence length="230" mass="27335">MNGLSFEIEHEKWIKKHLSRRQGERRDALKRGHGYGNRMFAEKIWWPLLGHFTGLHPEYEVKDWRGRSYFVDFMWTLGGLRFVFEIMDFGSHGKERSKYRLDLNRGLFLQAQEFHVIAISLDEMKENPSFVLAMVRSILAPYLSAIQDERETVYRKFGKIERQLMRLAIRHDRIVCPPQAAKELEIHKQTVIKYCRKLVERGKFRAIPTGTTRKIYHYEYIGSIQSTDLL</sequence>
<reference evidence="1 2" key="1">
    <citation type="submission" date="2024-09" db="EMBL/GenBank/DDBJ databases">
        <title>Paenibacillus zeirhizospherea sp. nov., isolated from surface of the maize (Zea mays) roots in a horticulture field, Hungary.</title>
        <authorList>
            <person name="Marton D."/>
            <person name="Farkas M."/>
            <person name="Bedics A."/>
            <person name="Toth E."/>
            <person name="Tancsics A."/>
            <person name="Boka K."/>
            <person name="Marati G."/>
            <person name="Kriszt B."/>
            <person name="Cserhati M."/>
        </authorList>
    </citation>
    <scope>NUCLEOTIDE SEQUENCE [LARGE SCALE GENOMIC DNA]</scope>
    <source>
        <strain evidence="1 2">JCM 18446</strain>
    </source>
</reference>
<organism evidence="1 2">
    <name type="scientific">Paenibacillus medicaginis</name>
    <dbReference type="NCBI Taxonomy" id="1470560"/>
    <lineage>
        <taxon>Bacteria</taxon>
        <taxon>Bacillati</taxon>
        <taxon>Bacillota</taxon>
        <taxon>Bacilli</taxon>
        <taxon>Bacillales</taxon>
        <taxon>Paenibacillaceae</taxon>
        <taxon>Paenibacillus</taxon>
    </lineage>
</organism>
<evidence type="ECO:0000313" key="2">
    <source>
        <dbReference type="Proteomes" id="UP001580430"/>
    </source>
</evidence>
<dbReference type="EMBL" id="JBHIRY010000006">
    <property type="protein sequence ID" value="MFB5760363.1"/>
    <property type="molecule type" value="Genomic_DNA"/>
</dbReference>
<evidence type="ECO:0000313" key="1">
    <source>
        <dbReference type="EMBL" id="MFB5760363.1"/>
    </source>
</evidence>
<proteinExistence type="predicted"/>
<dbReference type="Proteomes" id="UP001580430">
    <property type="component" value="Unassembled WGS sequence"/>
</dbReference>
<name>A0ABV5BZB3_9BACL</name>
<dbReference type="RefSeq" id="WP_375519536.1">
    <property type="nucleotide sequence ID" value="NZ_JBHIRY010000006.1"/>
</dbReference>
<evidence type="ECO:0008006" key="3">
    <source>
        <dbReference type="Google" id="ProtNLM"/>
    </source>
</evidence>